<reference evidence="11" key="1">
    <citation type="journal article" date="2020" name="Plant Biotechnol. J.">
        <title>The pomegranate (Punica granatum L.) draft genome dissects genetic divergence between soft- and hard-seeded cultivars.</title>
        <authorList>
            <person name="Luo X."/>
            <person name="Li H."/>
            <person name="Wu Z."/>
            <person name="Yao W."/>
            <person name="Zhao P."/>
            <person name="Cao D."/>
            <person name="Yu H."/>
            <person name="Li K."/>
            <person name="Poudel K."/>
            <person name="Zhao D."/>
            <person name="Zhang F."/>
            <person name="Xia X."/>
            <person name="Chen L."/>
            <person name="Wang Q."/>
            <person name="Jing D."/>
            <person name="Cao S."/>
        </authorList>
    </citation>
    <scope>NUCLEOTIDE SEQUENCE [LARGE SCALE GENOMIC DNA]</scope>
    <source>
        <strain evidence="11">cv. Tunisia</strain>
    </source>
</reference>
<reference evidence="12" key="2">
    <citation type="submission" date="2025-08" db="UniProtKB">
        <authorList>
            <consortium name="RefSeq"/>
        </authorList>
    </citation>
    <scope>IDENTIFICATION</scope>
    <source>
        <tissue evidence="12">Leaf</tissue>
    </source>
</reference>
<dbReference type="RefSeq" id="XP_031405743.1">
    <property type="nucleotide sequence ID" value="XM_031549883.1"/>
</dbReference>
<evidence type="ECO:0000256" key="7">
    <source>
        <dbReference type="ARBA" id="ARBA00047928"/>
    </source>
</evidence>
<dbReference type="PANTHER" id="PTHR31321:SF134">
    <property type="entry name" value="PECTINESTERASE"/>
    <property type="match status" value="1"/>
</dbReference>
<dbReference type="GO" id="GO:0045490">
    <property type="term" value="P:pectin catabolic process"/>
    <property type="evidence" value="ECO:0007669"/>
    <property type="project" value="UniProtKB-UniRule"/>
</dbReference>
<comment type="function">
    <text evidence="8 9">Acts in the modification of cell walls via demethylesterification of cell wall pectin.</text>
</comment>
<dbReference type="InterPro" id="IPR000070">
    <property type="entry name" value="Pectinesterase_cat"/>
</dbReference>
<dbReference type="InterPro" id="IPR011050">
    <property type="entry name" value="Pectin_lyase_fold/virulence"/>
</dbReference>
<proteinExistence type="inferred from homology"/>
<dbReference type="GO" id="GO:0042545">
    <property type="term" value="P:cell wall modification"/>
    <property type="evidence" value="ECO:0007669"/>
    <property type="project" value="UniProtKB-UniRule"/>
</dbReference>
<comment type="subcellular location">
    <subcellularLocation>
        <location evidence="9">Secreted</location>
        <location evidence="9">Cell wall</location>
    </subcellularLocation>
</comment>
<keyword evidence="9" id="KW-0961">Cell wall biogenesis/degradation</keyword>
<keyword evidence="5 9" id="KW-0063">Aspartyl esterase</keyword>
<keyword evidence="9" id="KW-0964">Secreted</keyword>
<keyword evidence="11" id="KW-1185">Reference proteome</keyword>
<dbReference type="GeneID" id="116214480"/>
<dbReference type="EC" id="3.1.1.11" evidence="3 9"/>
<evidence type="ECO:0000256" key="2">
    <source>
        <dbReference type="ARBA" id="ARBA00008891"/>
    </source>
</evidence>
<evidence type="ECO:0000256" key="5">
    <source>
        <dbReference type="ARBA" id="ARBA00023085"/>
    </source>
</evidence>
<dbReference type="Pfam" id="PF01095">
    <property type="entry name" value="Pectinesterase"/>
    <property type="match status" value="2"/>
</dbReference>
<evidence type="ECO:0000259" key="10">
    <source>
        <dbReference type="Pfam" id="PF01095"/>
    </source>
</evidence>
<protein>
    <recommendedName>
        <fullName evidence="3 9">Pectinesterase</fullName>
        <ecNumber evidence="3 9">3.1.1.11</ecNumber>
    </recommendedName>
</protein>
<gene>
    <name evidence="12" type="primary">LOC116214480</name>
</gene>
<dbReference type="InterPro" id="IPR012334">
    <property type="entry name" value="Pectin_lyas_fold"/>
</dbReference>
<dbReference type="PANTHER" id="PTHR31321">
    <property type="entry name" value="ACYL-COA THIOESTER HYDROLASE YBHC-RELATED"/>
    <property type="match status" value="1"/>
</dbReference>
<dbReference type="OrthoDB" id="2019149at2759"/>
<dbReference type="SUPFAM" id="SSF51126">
    <property type="entry name" value="Pectin lyase-like"/>
    <property type="match status" value="2"/>
</dbReference>
<evidence type="ECO:0000313" key="11">
    <source>
        <dbReference type="Proteomes" id="UP000515151"/>
    </source>
</evidence>
<dbReference type="Proteomes" id="UP000515151">
    <property type="component" value="Chromosome 7"/>
</dbReference>
<keyword evidence="9" id="KW-0732">Signal</keyword>
<evidence type="ECO:0000256" key="4">
    <source>
        <dbReference type="ARBA" id="ARBA00022801"/>
    </source>
</evidence>
<dbReference type="AlphaFoldDB" id="A0A6P8EJB9"/>
<evidence type="ECO:0000313" key="12">
    <source>
        <dbReference type="RefSeq" id="XP_031405743.1"/>
    </source>
</evidence>
<dbReference type="PROSITE" id="PS00800">
    <property type="entry name" value="PECTINESTERASE_1"/>
    <property type="match status" value="2"/>
</dbReference>
<feature type="signal peptide" evidence="9">
    <location>
        <begin position="1"/>
        <end position="18"/>
    </location>
</feature>
<evidence type="ECO:0000256" key="6">
    <source>
        <dbReference type="ARBA" id="ARBA00023180"/>
    </source>
</evidence>
<dbReference type="UniPathway" id="UPA00545">
    <property type="reaction ID" value="UER00823"/>
</dbReference>
<name>A0A6P8EJB9_PUNGR</name>
<evidence type="ECO:0000256" key="1">
    <source>
        <dbReference type="ARBA" id="ARBA00005184"/>
    </source>
</evidence>
<accession>A0A6P8EJB9</accession>
<comment type="similarity">
    <text evidence="2">Belongs to the pectinesterase family.</text>
</comment>
<comment type="catalytic activity">
    <reaction evidence="7 9">
        <text>[(1-&gt;4)-alpha-D-galacturonosyl methyl ester](n) + n H2O = [(1-&gt;4)-alpha-D-galacturonosyl](n) + n methanol + n H(+)</text>
        <dbReference type="Rhea" id="RHEA:22380"/>
        <dbReference type="Rhea" id="RHEA-COMP:14570"/>
        <dbReference type="Rhea" id="RHEA-COMP:14573"/>
        <dbReference type="ChEBI" id="CHEBI:15377"/>
        <dbReference type="ChEBI" id="CHEBI:15378"/>
        <dbReference type="ChEBI" id="CHEBI:17790"/>
        <dbReference type="ChEBI" id="CHEBI:140522"/>
        <dbReference type="ChEBI" id="CHEBI:140523"/>
        <dbReference type="EC" id="3.1.1.11"/>
    </reaction>
</comment>
<feature type="domain" description="Pectinesterase catalytic" evidence="10">
    <location>
        <begin position="348"/>
        <end position="626"/>
    </location>
</feature>
<dbReference type="FunFam" id="2.160.20.10:FF:000013">
    <property type="entry name" value="Pectinesterase"/>
    <property type="match status" value="2"/>
</dbReference>
<feature type="domain" description="Pectinesterase catalytic" evidence="10">
    <location>
        <begin position="36"/>
        <end position="314"/>
    </location>
</feature>
<dbReference type="Gene3D" id="2.160.20.10">
    <property type="entry name" value="Single-stranded right-handed beta-helix, Pectin lyase-like"/>
    <property type="match status" value="2"/>
</dbReference>
<organism evidence="11 12">
    <name type="scientific">Punica granatum</name>
    <name type="common">Pomegranate</name>
    <dbReference type="NCBI Taxonomy" id="22663"/>
    <lineage>
        <taxon>Eukaryota</taxon>
        <taxon>Viridiplantae</taxon>
        <taxon>Streptophyta</taxon>
        <taxon>Embryophyta</taxon>
        <taxon>Tracheophyta</taxon>
        <taxon>Spermatophyta</taxon>
        <taxon>Magnoliopsida</taxon>
        <taxon>eudicotyledons</taxon>
        <taxon>Gunneridae</taxon>
        <taxon>Pentapetalae</taxon>
        <taxon>rosids</taxon>
        <taxon>malvids</taxon>
        <taxon>Myrtales</taxon>
        <taxon>Lythraceae</taxon>
        <taxon>Punica</taxon>
    </lineage>
</organism>
<evidence type="ECO:0000256" key="9">
    <source>
        <dbReference type="RuleBase" id="RU000589"/>
    </source>
</evidence>
<sequence length="648" mass="71027">MISIFGFTLLSLFLSSYARTAVPKFHQKPASVVQSVTVGKSGSRNFTTVQEAIDWVPANNKQWVRIHVKPGTYKEKVTVPKDKQFIYLEGEGEGRALIEWDDHGGADNSSTFTLWADNFLASHITIKNTHDLGPGGANTVDVAPAILIWGDKAAFYGCRFYGVQDTLSDLTGRHFFQSCYIEGAVDFIWGYGQSLYEGCNIISTAANLGAGGLTGFVTAQGRERASDTSAFVFKGGSVNGKGLTYLGRAYRAYSTVIFSETYFGSVIVSLGWDAWHQSKQVDKITFVESNCKGPGSSMSGRVNWIDKLSTAQLDKYLDRAKFIDQDGSYARTAVPKFHQKSASVVQSVTVGKFGPRNFTTVQEAIDWVPANNKQWVRIHVKPGTYKEKVNVPKDKQFIYLEGEGQGRASIEWDDYGGADNSSTFTLWADNFLASRITIKNTHDLGPGGANPVDVAPAILIWGDKAAFYGCRFYGVQDTLSDLAGRHFFQSCYIEGAVDFIWGNGQSLYEGCNIISTAANLGAGGLTGFVTAHGRERASDTSAFVFKGGSVDGKGLTYLGRAYRAYSTVIFYETYFGSVIVSLGWDAWHQSKQVDKITFVESNCKGPGSSMSGRVNWIDKLSTAQLDKYLDRAKFIDQDGWIGAQPTHN</sequence>
<dbReference type="InterPro" id="IPR018040">
    <property type="entry name" value="Pectinesterase_Tyr_AS"/>
</dbReference>
<feature type="chain" id="PRO_5028516507" description="Pectinesterase" evidence="9">
    <location>
        <begin position="19"/>
        <end position="648"/>
    </location>
</feature>
<keyword evidence="4 9" id="KW-0378">Hydrolase</keyword>
<evidence type="ECO:0000256" key="8">
    <source>
        <dbReference type="ARBA" id="ARBA00057335"/>
    </source>
</evidence>
<evidence type="ECO:0000256" key="3">
    <source>
        <dbReference type="ARBA" id="ARBA00013229"/>
    </source>
</evidence>
<keyword evidence="9" id="KW-0134">Cell wall</keyword>
<keyword evidence="6" id="KW-0325">Glycoprotein</keyword>
<dbReference type="GO" id="GO:0030599">
    <property type="term" value="F:pectinesterase activity"/>
    <property type="evidence" value="ECO:0007669"/>
    <property type="project" value="UniProtKB-UniRule"/>
</dbReference>
<comment type="pathway">
    <text evidence="1 9">Glycan metabolism; pectin degradation; 2-dehydro-3-deoxy-D-gluconate from pectin: step 1/5.</text>
</comment>